<evidence type="ECO:0000313" key="2">
    <source>
        <dbReference type="Proteomes" id="UP000215335"/>
    </source>
</evidence>
<accession>A0A232FLB8</accession>
<dbReference type="Proteomes" id="UP000215335">
    <property type="component" value="Unassembled WGS sequence"/>
</dbReference>
<name>A0A232FLB8_9HYME</name>
<organism evidence="1 2">
    <name type="scientific">Trichomalopsis sarcophagae</name>
    <dbReference type="NCBI Taxonomy" id="543379"/>
    <lineage>
        <taxon>Eukaryota</taxon>
        <taxon>Metazoa</taxon>
        <taxon>Ecdysozoa</taxon>
        <taxon>Arthropoda</taxon>
        <taxon>Hexapoda</taxon>
        <taxon>Insecta</taxon>
        <taxon>Pterygota</taxon>
        <taxon>Neoptera</taxon>
        <taxon>Endopterygota</taxon>
        <taxon>Hymenoptera</taxon>
        <taxon>Apocrita</taxon>
        <taxon>Proctotrupomorpha</taxon>
        <taxon>Chalcidoidea</taxon>
        <taxon>Pteromalidae</taxon>
        <taxon>Pteromalinae</taxon>
        <taxon>Trichomalopsis</taxon>
    </lineage>
</organism>
<sequence>MTNWKNSSNRLEKFRYTSWSILSTFYSLTFSYITLCF</sequence>
<dbReference type="AlphaFoldDB" id="A0A232FLB8"/>
<proteinExistence type="predicted"/>
<dbReference type="EMBL" id="NNAY01000073">
    <property type="protein sequence ID" value="OXU31248.1"/>
    <property type="molecule type" value="Genomic_DNA"/>
</dbReference>
<evidence type="ECO:0000313" key="1">
    <source>
        <dbReference type="EMBL" id="OXU31248.1"/>
    </source>
</evidence>
<reference evidence="1 2" key="1">
    <citation type="journal article" date="2017" name="Curr. Biol.">
        <title>The Evolution of Venom by Co-option of Single-Copy Genes.</title>
        <authorList>
            <person name="Martinson E.O."/>
            <person name="Mrinalini"/>
            <person name="Kelkar Y.D."/>
            <person name="Chang C.H."/>
            <person name="Werren J.H."/>
        </authorList>
    </citation>
    <scope>NUCLEOTIDE SEQUENCE [LARGE SCALE GENOMIC DNA]</scope>
    <source>
        <strain evidence="1 2">Alberta</strain>
        <tissue evidence="1">Whole body</tissue>
    </source>
</reference>
<gene>
    <name evidence="1" type="ORF">TSAR_012150</name>
</gene>
<keyword evidence="2" id="KW-1185">Reference proteome</keyword>
<protein>
    <submittedName>
        <fullName evidence="1">Uncharacterized protein</fullName>
    </submittedName>
</protein>
<comment type="caution">
    <text evidence="1">The sequence shown here is derived from an EMBL/GenBank/DDBJ whole genome shotgun (WGS) entry which is preliminary data.</text>
</comment>